<dbReference type="PATRIC" id="fig|1218492.5.peg.733"/>
<comment type="caution">
    <text evidence="6">The sequence shown here is derived from an EMBL/GenBank/DDBJ whole genome shotgun (WGS) entry which is preliminary data.</text>
</comment>
<dbReference type="HOGENOM" id="CLU_023643_3_0_9"/>
<keyword evidence="2" id="KW-0808">Transferase</keyword>
<dbReference type="STRING" id="1218492.JG30_06070"/>
<keyword evidence="3" id="KW-0520">NAD</keyword>
<dbReference type="Pfam" id="PF02146">
    <property type="entry name" value="SIR2"/>
    <property type="match status" value="1"/>
</dbReference>
<evidence type="ECO:0000256" key="4">
    <source>
        <dbReference type="PROSITE-ProRule" id="PRU00236"/>
    </source>
</evidence>
<dbReference type="InterPro" id="IPR026591">
    <property type="entry name" value="Sirtuin_cat_small_dom_sf"/>
</dbReference>
<dbReference type="InterPro" id="IPR003000">
    <property type="entry name" value="Sirtuin"/>
</dbReference>
<dbReference type="RefSeq" id="WP_052725176.1">
    <property type="nucleotide sequence ID" value="NZ_JBHSZT010000001.1"/>
</dbReference>
<evidence type="ECO:0000259" key="5">
    <source>
        <dbReference type="PROSITE" id="PS50305"/>
    </source>
</evidence>
<feature type="domain" description="Deacetylase sirtuin-type" evidence="5">
    <location>
        <begin position="2"/>
        <end position="252"/>
    </location>
</feature>
<evidence type="ECO:0000256" key="3">
    <source>
        <dbReference type="ARBA" id="ARBA00023027"/>
    </source>
</evidence>
<dbReference type="GO" id="GO:0017136">
    <property type="term" value="F:histone deacetylase activity, NAD-dependent"/>
    <property type="evidence" value="ECO:0007669"/>
    <property type="project" value="TreeGrafter"/>
</dbReference>
<dbReference type="InterPro" id="IPR050134">
    <property type="entry name" value="NAD-dep_sirtuin_deacylases"/>
</dbReference>
<name>A0A0F4LVK2_9LACO</name>
<evidence type="ECO:0000313" key="7">
    <source>
        <dbReference type="Proteomes" id="UP000033558"/>
    </source>
</evidence>
<evidence type="ECO:0000256" key="1">
    <source>
        <dbReference type="ARBA" id="ARBA00012928"/>
    </source>
</evidence>
<reference evidence="6 7" key="1">
    <citation type="submission" date="2015-01" db="EMBL/GenBank/DDBJ databases">
        <title>Comparative genomics of the lactic acid bacteria isolated from the honey bee gut.</title>
        <authorList>
            <person name="Ellegaard K.M."/>
            <person name="Tamarit D."/>
            <person name="Javelind E."/>
            <person name="Olofsson T."/>
            <person name="Andersson S.G."/>
            <person name="Vasquez A."/>
        </authorList>
    </citation>
    <scope>NUCLEOTIDE SEQUENCE [LARGE SCALE GENOMIC DNA]</scope>
    <source>
        <strain evidence="6 7">Bin4</strain>
    </source>
</reference>
<dbReference type="SUPFAM" id="SSF52467">
    <property type="entry name" value="DHS-like NAD/FAD-binding domain"/>
    <property type="match status" value="1"/>
</dbReference>
<feature type="binding site" evidence="4">
    <location>
        <position position="143"/>
    </location>
    <ligand>
        <name>Zn(2+)</name>
        <dbReference type="ChEBI" id="CHEBI:29105"/>
    </ligand>
</feature>
<comment type="caution">
    <text evidence="4">Lacks conserved residue(s) required for the propagation of feature annotation.</text>
</comment>
<dbReference type="Gene3D" id="3.40.50.1220">
    <property type="entry name" value="TPP-binding domain"/>
    <property type="match status" value="1"/>
</dbReference>
<feature type="binding site" evidence="4">
    <location>
        <position position="165"/>
    </location>
    <ligand>
        <name>Zn(2+)</name>
        <dbReference type="ChEBI" id="CHEBI:29105"/>
    </ligand>
</feature>
<dbReference type="EC" id="2.3.1.286" evidence="1"/>
<accession>A0A0F4LVK2</accession>
<evidence type="ECO:0000313" key="6">
    <source>
        <dbReference type="EMBL" id="KJY62403.1"/>
    </source>
</evidence>
<dbReference type="Gene3D" id="3.30.1600.10">
    <property type="entry name" value="SIR2/SIRT2 'Small Domain"/>
    <property type="match status" value="1"/>
</dbReference>
<feature type="binding site" evidence="4">
    <location>
        <position position="140"/>
    </location>
    <ligand>
        <name>Zn(2+)</name>
        <dbReference type="ChEBI" id="CHEBI:29105"/>
    </ligand>
</feature>
<dbReference type="InterPro" id="IPR026590">
    <property type="entry name" value="Ssirtuin_cat_dom"/>
</dbReference>
<dbReference type="EMBL" id="JXJQ01000006">
    <property type="protein sequence ID" value="KJY62403.1"/>
    <property type="molecule type" value="Genomic_DNA"/>
</dbReference>
<proteinExistence type="predicted"/>
<dbReference type="Proteomes" id="UP000033558">
    <property type="component" value="Unassembled WGS sequence"/>
</dbReference>
<protein>
    <recommendedName>
        <fullName evidence="1">protein acetyllysine N-acetyltransferase</fullName>
        <ecNumber evidence="1">2.3.1.286</ecNumber>
    </recommendedName>
</protein>
<organism evidence="6 7">
    <name type="scientific">Bombilactobacillus mellifer</name>
    <dbReference type="NCBI Taxonomy" id="1218492"/>
    <lineage>
        <taxon>Bacteria</taxon>
        <taxon>Bacillati</taxon>
        <taxon>Bacillota</taxon>
        <taxon>Bacilli</taxon>
        <taxon>Lactobacillales</taxon>
        <taxon>Lactobacillaceae</taxon>
        <taxon>Bombilactobacillus</taxon>
    </lineage>
</organism>
<evidence type="ECO:0000256" key="2">
    <source>
        <dbReference type="ARBA" id="ARBA00022679"/>
    </source>
</evidence>
<keyword evidence="4" id="KW-0862">Zinc</keyword>
<sequence length="252" mass="28406">MNNVDIENIDFLCHKIQASKHLVAFTGAGASTDSGIPDLDGINEILKNDGLFSYAHLRMGVFGLLNPNFAINNPTEFYRLYRKTFFQPYAVPNSTHQVLSQLERAGILKSLITTNIDTLHQKAGAKNVVEYWGNMRRNRCCSCNKKYDWDLLAYDQKKIPLCKNCGSTVIPEFVLRGLASYPAAVKKGEAEIKKADVLIVVGTRRSFSSFDNKGVIFVINNKYNSRHNDKNVVNITQNANEVFKILQKKLQL</sequence>
<dbReference type="PANTHER" id="PTHR11085:SF4">
    <property type="entry name" value="NAD-DEPENDENT PROTEIN DEACYLASE"/>
    <property type="match status" value="1"/>
</dbReference>
<keyword evidence="7" id="KW-1185">Reference proteome</keyword>
<dbReference type="AlphaFoldDB" id="A0A0F4LVK2"/>
<gene>
    <name evidence="6" type="ORF">JG30_06070</name>
</gene>
<feature type="binding site" evidence="4">
    <location>
        <position position="162"/>
    </location>
    <ligand>
        <name>Zn(2+)</name>
        <dbReference type="ChEBI" id="CHEBI:29105"/>
    </ligand>
</feature>
<dbReference type="GO" id="GO:0070403">
    <property type="term" value="F:NAD+ binding"/>
    <property type="evidence" value="ECO:0007669"/>
    <property type="project" value="InterPro"/>
</dbReference>
<dbReference type="InterPro" id="IPR029035">
    <property type="entry name" value="DHS-like_NAD/FAD-binding_dom"/>
</dbReference>
<dbReference type="GO" id="GO:0046872">
    <property type="term" value="F:metal ion binding"/>
    <property type="evidence" value="ECO:0007669"/>
    <property type="project" value="UniProtKB-KW"/>
</dbReference>
<dbReference type="PROSITE" id="PS50305">
    <property type="entry name" value="SIRTUIN"/>
    <property type="match status" value="1"/>
</dbReference>
<keyword evidence="4" id="KW-0479">Metal-binding</keyword>
<dbReference type="PANTHER" id="PTHR11085">
    <property type="entry name" value="NAD-DEPENDENT PROTEIN DEACYLASE SIRTUIN-5, MITOCHONDRIAL-RELATED"/>
    <property type="match status" value="1"/>
</dbReference>